<dbReference type="Gene3D" id="2.60.120.620">
    <property type="entry name" value="q2cbj1_9rhob like domain"/>
    <property type="match status" value="1"/>
</dbReference>
<evidence type="ECO:0000313" key="3">
    <source>
        <dbReference type="Proteomes" id="UP000242188"/>
    </source>
</evidence>
<sequence>MELTSAEYQYNPDNFEVTEQMLKDYNEHGYIMIRGFLDKEETTKVTKVLEESEMRSKYGYGLPDGTGKEPKFVIWGHPGNDVTGMVARSEKVVNTSEKLLGGEVYHYHAKFVQKDARTGGGLLWHQDYGYWYKNSILFPQLLTSFIAVDKCTKANGCLQILRGSHKCGRIDHLPYSGQHQAELDRVKDIKAKCPLEYVEMNPGDAIFFSCNLLHTSDVNTSDTRRWVLLYSYNLKSNNSLRPHHHPQYTPIEKVPNSAIKECTNYFDLSGKEFLDPDVDNTVKAHKSEY</sequence>
<comment type="cofactor">
    <cofactor evidence="1">
        <name>Fe cation</name>
        <dbReference type="ChEBI" id="CHEBI:24875"/>
    </cofactor>
</comment>
<dbReference type="InterPro" id="IPR008775">
    <property type="entry name" value="Phytyl_CoA_dOase-like"/>
</dbReference>
<keyword evidence="3" id="KW-1185">Reference proteome</keyword>
<comment type="caution">
    <text evidence="2">The sequence shown here is derived from an EMBL/GenBank/DDBJ whole genome shotgun (WGS) entry which is preliminary data.</text>
</comment>
<dbReference type="SUPFAM" id="SSF51197">
    <property type="entry name" value="Clavaminate synthase-like"/>
    <property type="match status" value="1"/>
</dbReference>
<dbReference type="PANTHER" id="PTHR20883:SF51">
    <property type="entry name" value="PHYTANOYL-COA HYDROXYLASE"/>
    <property type="match status" value="1"/>
</dbReference>
<dbReference type="EMBL" id="NEDP02076638">
    <property type="protein sequence ID" value="OWF36329.1"/>
    <property type="molecule type" value="Genomic_DNA"/>
</dbReference>
<protein>
    <submittedName>
        <fullName evidence="2">Ectoine hydroxylase</fullName>
    </submittedName>
</protein>
<dbReference type="AlphaFoldDB" id="A0A210PIM3"/>
<evidence type="ECO:0000256" key="1">
    <source>
        <dbReference type="ARBA" id="ARBA00001962"/>
    </source>
</evidence>
<dbReference type="Pfam" id="PF05721">
    <property type="entry name" value="PhyH"/>
    <property type="match status" value="1"/>
</dbReference>
<dbReference type="OrthoDB" id="445007at2759"/>
<gene>
    <name evidence="2" type="ORF">KP79_PYT04197</name>
</gene>
<reference evidence="2 3" key="1">
    <citation type="journal article" date="2017" name="Nat. Ecol. Evol.">
        <title>Scallop genome provides insights into evolution of bilaterian karyotype and development.</title>
        <authorList>
            <person name="Wang S."/>
            <person name="Zhang J."/>
            <person name="Jiao W."/>
            <person name="Li J."/>
            <person name="Xun X."/>
            <person name="Sun Y."/>
            <person name="Guo X."/>
            <person name="Huan P."/>
            <person name="Dong B."/>
            <person name="Zhang L."/>
            <person name="Hu X."/>
            <person name="Sun X."/>
            <person name="Wang J."/>
            <person name="Zhao C."/>
            <person name="Wang Y."/>
            <person name="Wang D."/>
            <person name="Huang X."/>
            <person name="Wang R."/>
            <person name="Lv J."/>
            <person name="Li Y."/>
            <person name="Zhang Z."/>
            <person name="Liu B."/>
            <person name="Lu W."/>
            <person name="Hui Y."/>
            <person name="Liang J."/>
            <person name="Zhou Z."/>
            <person name="Hou R."/>
            <person name="Li X."/>
            <person name="Liu Y."/>
            <person name="Li H."/>
            <person name="Ning X."/>
            <person name="Lin Y."/>
            <person name="Zhao L."/>
            <person name="Xing Q."/>
            <person name="Dou J."/>
            <person name="Li Y."/>
            <person name="Mao J."/>
            <person name="Guo H."/>
            <person name="Dou H."/>
            <person name="Li T."/>
            <person name="Mu C."/>
            <person name="Jiang W."/>
            <person name="Fu Q."/>
            <person name="Fu X."/>
            <person name="Miao Y."/>
            <person name="Liu J."/>
            <person name="Yu Q."/>
            <person name="Li R."/>
            <person name="Liao H."/>
            <person name="Li X."/>
            <person name="Kong Y."/>
            <person name="Jiang Z."/>
            <person name="Chourrout D."/>
            <person name="Li R."/>
            <person name="Bao Z."/>
        </authorList>
    </citation>
    <scope>NUCLEOTIDE SEQUENCE [LARGE SCALE GENOMIC DNA]</scope>
    <source>
        <strain evidence="2 3">PY_sf001</strain>
    </source>
</reference>
<dbReference type="Proteomes" id="UP000242188">
    <property type="component" value="Unassembled WGS sequence"/>
</dbReference>
<proteinExistence type="predicted"/>
<dbReference type="PANTHER" id="PTHR20883">
    <property type="entry name" value="PHYTANOYL-COA DIOXYGENASE DOMAIN CONTAINING 1"/>
    <property type="match status" value="1"/>
</dbReference>
<accession>A0A210PIM3</accession>
<organism evidence="2 3">
    <name type="scientific">Mizuhopecten yessoensis</name>
    <name type="common">Japanese scallop</name>
    <name type="synonym">Patinopecten yessoensis</name>
    <dbReference type="NCBI Taxonomy" id="6573"/>
    <lineage>
        <taxon>Eukaryota</taxon>
        <taxon>Metazoa</taxon>
        <taxon>Spiralia</taxon>
        <taxon>Lophotrochozoa</taxon>
        <taxon>Mollusca</taxon>
        <taxon>Bivalvia</taxon>
        <taxon>Autobranchia</taxon>
        <taxon>Pteriomorphia</taxon>
        <taxon>Pectinida</taxon>
        <taxon>Pectinoidea</taxon>
        <taxon>Pectinidae</taxon>
        <taxon>Mizuhopecten</taxon>
    </lineage>
</organism>
<evidence type="ECO:0000313" key="2">
    <source>
        <dbReference type="EMBL" id="OWF36329.1"/>
    </source>
</evidence>
<name>A0A210PIM3_MIZYE</name>